<organism evidence="2 3">
    <name type="scientific">Calditerrivibrio nitroreducens</name>
    <dbReference type="NCBI Taxonomy" id="477976"/>
    <lineage>
        <taxon>Bacteria</taxon>
        <taxon>Pseudomonadati</taxon>
        <taxon>Deferribacterota</taxon>
        <taxon>Deferribacteres</taxon>
        <taxon>Deferribacterales</taxon>
        <taxon>Calditerrivibrionaceae</taxon>
    </lineage>
</organism>
<evidence type="ECO:0000313" key="3">
    <source>
        <dbReference type="Proteomes" id="UP000242881"/>
    </source>
</evidence>
<dbReference type="AlphaFoldDB" id="A0A2J6WPA6"/>
<dbReference type="Proteomes" id="UP000242881">
    <property type="component" value="Unassembled WGS sequence"/>
</dbReference>
<accession>A0A2J6WPA6</accession>
<feature type="region of interest" description="Disordered" evidence="1">
    <location>
        <begin position="1"/>
        <end position="30"/>
    </location>
</feature>
<evidence type="ECO:0000313" key="2">
    <source>
        <dbReference type="EMBL" id="PMP72195.1"/>
    </source>
</evidence>
<proteinExistence type="predicted"/>
<evidence type="ECO:0000256" key="1">
    <source>
        <dbReference type="SAM" id="MobiDB-lite"/>
    </source>
</evidence>
<dbReference type="EMBL" id="PNIN01000026">
    <property type="protein sequence ID" value="PMP72195.1"/>
    <property type="molecule type" value="Genomic_DNA"/>
</dbReference>
<name>A0A2J6WPA6_9BACT</name>
<comment type="caution">
    <text evidence="2">The sequence shown here is derived from an EMBL/GenBank/DDBJ whole genome shotgun (WGS) entry which is preliminary data.</text>
</comment>
<sequence length="30" mass="3415">RNFKSAAKDEDAIDITPKKDGENKDQQKHS</sequence>
<gene>
    <name evidence="2" type="ORF">C0187_02155</name>
</gene>
<reference evidence="2 3" key="1">
    <citation type="submission" date="2018-01" db="EMBL/GenBank/DDBJ databases">
        <title>Metagenomic assembled genomes from two thermal pools in the Uzon Caldera, Kamchatka, Russia.</title>
        <authorList>
            <person name="Wilkins L."/>
            <person name="Ettinger C."/>
        </authorList>
    </citation>
    <scope>NUCLEOTIDE SEQUENCE [LARGE SCALE GENOMIC DNA]</scope>
    <source>
        <strain evidence="2">ZAV-05</strain>
    </source>
</reference>
<feature type="non-terminal residue" evidence="2">
    <location>
        <position position="1"/>
    </location>
</feature>
<protein>
    <submittedName>
        <fullName evidence="2">Twin-arginine translocase TatA/TatE family subunit</fullName>
    </submittedName>
</protein>